<evidence type="ECO:0000313" key="4">
    <source>
        <dbReference type="EMBL" id="RJE27161.1"/>
    </source>
</evidence>
<feature type="compositionally biased region" description="Polar residues" evidence="1">
    <location>
        <begin position="203"/>
        <end position="212"/>
    </location>
</feature>
<feature type="chain" id="PRO_5017218966" evidence="3">
    <location>
        <begin position="26"/>
        <end position="273"/>
    </location>
</feature>
<keyword evidence="2" id="KW-0472">Membrane</keyword>
<keyword evidence="3" id="KW-0732">Signal</keyword>
<keyword evidence="2" id="KW-0812">Transmembrane</keyword>
<feature type="region of interest" description="Disordered" evidence="1">
    <location>
        <begin position="203"/>
        <end position="273"/>
    </location>
</feature>
<comment type="caution">
    <text evidence="4">The sequence shown here is derived from an EMBL/GenBank/DDBJ whole genome shotgun (WGS) entry which is preliminary data.</text>
</comment>
<accession>A0A3A3ACY2</accession>
<feature type="transmembrane region" description="Helical" evidence="2">
    <location>
        <begin position="159"/>
        <end position="180"/>
    </location>
</feature>
<reference evidence="5" key="1">
    <citation type="submission" date="2017-02" db="EMBL/GenBank/DDBJ databases">
        <authorList>
            <person name="Tafer H."/>
            <person name="Lopandic K."/>
        </authorList>
    </citation>
    <scope>NUCLEOTIDE SEQUENCE [LARGE SCALE GENOMIC DNA]</scope>
    <source>
        <strain evidence="5">CBS 366.77</strain>
    </source>
</reference>
<dbReference type="EMBL" id="MVGC01000008">
    <property type="protein sequence ID" value="RJE27161.1"/>
    <property type="molecule type" value="Genomic_DNA"/>
</dbReference>
<feature type="compositionally biased region" description="Low complexity" evidence="1">
    <location>
        <begin position="120"/>
        <end position="149"/>
    </location>
</feature>
<dbReference type="OrthoDB" id="5426355at2759"/>
<keyword evidence="2" id="KW-1133">Transmembrane helix</keyword>
<dbReference type="Proteomes" id="UP000266188">
    <property type="component" value="Unassembled WGS sequence"/>
</dbReference>
<evidence type="ECO:0000256" key="3">
    <source>
        <dbReference type="SAM" id="SignalP"/>
    </source>
</evidence>
<evidence type="ECO:0000313" key="5">
    <source>
        <dbReference type="Proteomes" id="UP000266188"/>
    </source>
</evidence>
<keyword evidence="5" id="KW-1185">Reference proteome</keyword>
<proteinExistence type="predicted"/>
<feature type="signal peptide" evidence="3">
    <location>
        <begin position="1"/>
        <end position="25"/>
    </location>
</feature>
<evidence type="ECO:0000256" key="1">
    <source>
        <dbReference type="SAM" id="MobiDB-lite"/>
    </source>
</evidence>
<feature type="region of interest" description="Disordered" evidence="1">
    <location>
        <begin position="118"/>
        <end position="149"/>
    </location>
</feature>
<dbReference type="AlphaFoldDB" id="A0A3A3ACY2"/>
<protein>
    <submittedName>
        <fullName evidence="4">Integral membrane protein</fullName>
    </submittedName>
</protein>
<sequence>MARIANTVRLLYLLLSALSLPAVLAQGESLLPSSASDSFPQCALNCALLKQAESGCVPPAAPASPKSIYVSCFCQSSLISSLHSSPANVCDDSCNNPSDLSLLQKWYNNYCSSGGNVKEATTTTTSPPTSTATNTADAKPASSASSSEPKSWWSTHYRWVIMIIVLAIGFTIIGVGGTYLKRRHDAKNPGLYHGADHVGSNSGIFRSAQTGSPEFAGPGQFFASSASRHVNPDTVPEGVTAPRDDVPRTRTPSRLQRQRPPEPGTIEIREVGR</sequence>
<name>A0A3A3ACY2_9EURO</name>
<gene>
    <name evidence="4" type="ORF">PHISCL_00514</name>
</gene>
<evidence type="ECO:0000256" key="2">
    <source>
        <dbReference type="SAM" id="Phobius"/>
    </source>
</evidence>
<organism evidence="4 5">
    <name type="scientific">Aspergillus sclerotialis</name>
    <dbReference type="NCBI Taxonomy" id="2070753"/>
    <lineage>
        <taxon>Eukaryota</taxon>
        <taxon>Fungi</taxon>
        <taxon>Dikarya</taxon>
        <taxon>Ascomycota</taxon>
        <taxon>Pezizomycotina</taxon>
        <taxon>Eurotiomycetes</taxon>
        <taxon>Eurotiomycetidae</taxon>
        <taxon>Eurotiales</taxon>
        <taxon>Aspergillaceae</taxon>
        <taxon>Aspergillus</taxon>
        <taxon>Aspergillus subgen. Polypaecilum</taxon>
    </lineage>
</organism>